<sequence length="116" mass="13412">MENFRSHLIFAQIEEHSKPYLNDFRAIGNKHNDICNELLMQMPSWSGNKVLHILNSIALYLYSRKQDTGFSLVFTTRSTSSHHRCLFCHEWQPSESGNGIVAPVNMNAEQFPDQPF</sequence>
<organism evidence="1">
    <name type="scientific">bioreactor metagenome</name>
    <dbReference type="NCBI Taxonomy" id="1076179"/>
    <lineage>
        <taxon>unclassified sequences</taxon>
        <taxon>metagenomes</taxon>
        <taxon>ecological metagenomes</taxon>
    </lineage>
</organism>
<gene>
    <name evidence="1" type="ORF">SDC9_50344</name>
</gene>
<name>A0A644WP63_9ZZZZ</name>
<dbReference type="AlphaFoldDB" id="A0A644WP63"/>
<proteinExistence type="predicted"/>
<protein>
    <submittedName>
        <fullName evidence="1">Uncharacterized protein</fullName>
    </submittedName>
</protein>
<dbReference type="EMBL" id="VSSQ01001007">
    <property type="protein sequence ID" value="MPM04074.1"/>
    <property type="molecule type" value="Genomic_DNA"/>
</dbReference>
<accession>A0A644WP63</accession>
<comment type="caution">
    <text evidence="1">The sequence shown here is derived from an EMBL/GenBank/DDBJ whole genome shotgun (WGS) entry which is preliminary data.</text>
</comment>
<evidence type="ECO:0000313" key="1">
    <source>
        <dbReference type="EMBL" id="MPM04074.1"/>
    </source>
</evidence>
<reference evidence="1" key="1">
    <citation type="submission" date="2019-08" db="EMBL/GenBank/DDBJ databases">
        <authorList>
            <person name="Kucharzyk K."/>
            <person name="Murdoch R.W."/>
            <person name="Higgins S."/>
            <person name="Loffler F."/>
        </authorList>
    </citation>
    <scope>NUCLEOTIDE SEQUENCE</scope>
</reference>